<dbReference type="RefSeq" id="WP_201924775.1">
    <property type="nucleotide sequence ID" value="NZ_JAERQJ010000032.1"/>
</dbReference>
<proteinExistence type="predicted"/>
<accession>A0A937A2C5</accession>
<dbReference type="GO" id="GO:0005829">
    <property type="term" value="C:cytosol"/>
    <property type="evidence" value="ECO:0007669"/>
    <property type="project" value="TreeGrafter"/>
</dbReference>
<organism evidence="2 4">
    <name type="scientific">Aquimarina mytili</name>
    <dbReference type="NCBI Taxonomy" id="874423"/>
    <lineage>
        <taxon>Bacteria</taxon>
        <taxon>Pseudomonadati</taxon>
        <taxon>Bacteroidota</taxon>
        <taxon>Flavobacteriia</taxon>
        <taxon>Flavobacteriales</taxon>
        <taxon>Flavobacteriaceae</taxon>
        <taxon>Aquimarina</taxon>
    </lineage>
</organism>
<keyword evidence="4" id="KW-1185">Reference proteome</keyword>
<dbReference type="PANTHER" id="PTHR45527:SF1">
    <property type="entry name" value="FATTY ACID SYNTHASE"/>
    <property type="match status" value="1"/>
</dbReference>
<gene>
    <name evidence="2" type="ORF">JJQ60_21880</name>
    <name evidence="3" type="ORF">JJQ60_21885</name>
</gene>
<comment type="caution">
    <text evidence="2">The sequence shown here is derived from an EMBL/GenBank/DDBJ whole genome shotgun (WGS) entry which is preliminary data.</text>
</comment>
<dbReference type="InterPro" id="IPR000873">
    <property type="entry name" value="AMP-dep_synth/lig_dom"/>
</dbReference>
<dbReference type="Proteomes" id="UP000651057">
    <property type="component" value="Unassembled WGS sequence"/>
</dbReference>
<dbReference type="GO" id="GO:0043041">
    <property type="term" value="P:amino acid activation for nonribosomal peptide biosynthetic process"/>
    <property type="evidence" value="ECO:0007669"/>
    <property type="project" value="TreeGrafter"/>
</dbReference>
<dbReference type="SUPFAM" id="SSF56801">
    <property type="entry name" value="Acetyl-CoA synthetase-like"/>
    <property type="match status" value="1"/>
</dbReference>
<dbReference type="EMBL" id="JAERQJ010000032">
    <property type="protein sequence ID" value="MBL0686190.1"/>
    <property type="molecule type" value="Genomic_DNA"/>
</dbReference>
<dbReference type="GO" id="GO:0044550">
    <property type="term" value="P:secondary metabolite biosynthetic process"/>
    <property type="evidence" value="ECO:0007669"/>
    <property type="project" value="TreeGrafter"/>
</dbReference>
<feature type="non-terminal residue" evidence="2">
    <location>
        <position position="114"/>
    </location>
</feature>
<dbReference type="PANTHER" id="PTHR45527">
    <property type="entry name" value="NONRIBOSOMAL PEPTIDE SYNTHETASE"/>
    <property type="match status" value="1"/>
</dbReference>
<sequence length="114" mass="12501">VTTISESPVLETYPNVSSDNLAYLIYTSGSTGTPKGVMIEHSALLNTIQSMDKLYPLTSEDVYLFKTTHSFDVSVAELFGWFHSGGRLSILPSGFSANTDKIIEAIDRDQVTHI</sequence>
<evidence type="ECO:0000313" key="4">
    <source>
        <dbReference type="Proteomes" id="UP000651057"/>
    </source>
</evidence>
<evidence type="ECO:0000313" key="2">
    <source>
        <dbReference type="EMBL" id="MBL0686190.1"/>
    </source>
</evidence>
<feature type="non-terminal residue" evidence="2">
    <location>
        <position position="1"/>
    </location>
</feature>
<dbReference type="Gene3D" id="3.40.50.12780">
    <property type="entry name" value="N-terminal domain of ligase-like"/>
    <property type="match status" value="1"/>
</dbReference>
<feature type="domain" description="AMP-dependent synthetase/ligase" evidence="1">
    <location>
        <begin position="13"/>
        <end position="114"/>
    </location>
</feature>
<protein>
    <submittedName>
        <fullName evidence="2">AMP-binding protein</fullName>
    </submittedName>
</protein>
<reference evidence="2" key="1">
    <citation type="submission" date="2021-01" db="EMBL/GenBank/DDBJ databases">
        <authorList>
            <person name="Zhong Y.L."/>
        </authorList>
    </citation>
    <scope>NUCLEOTIDE SEQUENCE</scope>
    <source>
        <strain evidence="2">KCTC 23302</strain>
    </source>
</reference>
<dbReference type="EMBL" id="JAERQJ010000033">
    <property type="protein sequence ID" value="MBL0686191.1"/>
    <property type="molecule type" value="Genomic_DNA"/>
</dbReference>
<dbReference type="PRINTS" id="PR00154">
    <property type="entry name" value="AMPBINDING"/>
</dbReference>
<dbReference type="InterPro" id="IPR042099">
    <property type="entry name" value="ANL_N_sf"/>
</dbReference>
<evidence type="ECO:0000313" key="3">
    <source>
        <dbReference type="EMBL" id="MBL0686191.1"/>
    </source>
</evidence>
<dbReference type="PROSITE" id="PS00455">
    <property type="entry name" value="AMP_BINDING"/>
    <property type="match status" value="1"/>
</dbReference>
<dbReference type="InterPro" id="IPR020459">
    <property type="entry name" value="AMP-binding"/>
</dbReference>
<dbReference type="AlphaFoldDB" id="A0A937A2C5"/>
<name>A0A937A2C5_9FLAO</name>
<evidence type="ECO:0000259" key="1">
    <source>
        <dbReference type="Pfam" id="PF00501"/>
    </source>
</evidence>
<dbReference type="Pfam" id="PF00501">
    <property type="entry name" value="AMP-binding"/>
    <property type="match status" value="1"/>
</dbReference>
<dbReference type="InterPro" id="IPR020845">
    <property type="entry name" value="AMP-binding_CS"/>
</dbReference>
<dbReference type="GO" id="GO:0031177">
    <property type="term" value="F:phosphopantetheine binding"/>
    <property type="evidence" value="ECO:0007669"/>
    <property type="project" value="TreeGrafter"/>
</dbReference>